<feature type="transmembrane region" description="Helical" evidence="8">
    <location>
        <begin position="334"/>
        <end position="352"/>
    </location>
</feature>
<evidence type="ECO:0000256" key="5">
    <source>
        <dbReference type="ARBA" id="ARBA00022692"/>
    </source>
</evidence>
<sequence>MMNTGDELGVKELELKDKNEIDWLITVLPLAVIICLTGLVLFFPVESMKVVDALWSVFVNKLGFFYILLGLGLVFTAIGLAFSRFGTVKLGNLEKPRYGNFTWGAMIFTSTMAADILYWSLIEWAYYFGERPFGLSSLSLAERQDWAAAYPLFHWGITPWAFHIVPAVAFAYMLHVKGRTKQKLSESCRPIFGDRIDGPIGKMIDVFSVIGLLAGTATTFSLATPLLSLAVSTIFGIPQGKILTLAILLIIAAVYTAAVLLGLKGISQLAKISVVSFCVLLGLVFIASPKIYIIETSITGIGKVIQNFFGMSTWMDPLRISGEGGAGFPQNWTIFYWAYWIAWFVATPFFIGKISEGRTIKNTIIGGLICGIAGTYCSFTILGNYGLHLQAHGIFDAASALKETDASQVILQILNTLPYAKIVLGILIITMIAFYSSTFDAITLVIASYSQKNLEKHTEPKKGLRAFWAVVFVMLPAALILVGTNLNQLQSLSIIAAFPLGIIIILIVISLFKELKHNGGYR</sequence>
<dbReference type="EMBL" id="AGDY01000010">
    <property type="protein sequence ID" value="EMB19637.1"/>
    <property type="molecule type" value="Genomic_DNA"/>
</dbReference>
<feature type="transmembrane region" description="Helical" evidence="8">
    <location>
        <begin position="422"/>
        <end position="446"/>
    </location>
</feature>
<evidence type="ECO:0000256" key="2">
    <source>
        <dbReference type="ARBA" id="ARBA00005658"/>
    </source>
</evidence>
<comment type="similarity">
    <text evidence="2">Belongs to the BCCT transporter (TC 2.A.15) family.</text>
</comment>
<keyword evidence="3" id="KW-0813">Transport</keyword>
<feature type="transmembrane region" description="Helical" evidence="8">
    <location>
        <begin position="103"/>
        <end position="128"/>
    </location>
</feature>
<feature type="transmembrane region" description="Helical" evidence="8">
    <location>
        <begin position="63"/>
        <end position="82"/>
    </location>
</feature>
<protein>
    <submittedName>
        <fullName evidence="9">Betaine/carnitine/choline transporter (BCCT) family transporter</fullName>
    </submittedName>
</protein>
<dbReference type="PANTHER" id="PTHR30047:SF7">
    <property type="entry name" value="HIGH-AFFINITY CHOLINE TRANSPORT PROTEIN"/>
    <property type="match status" value="1"/>
</dbReference>
<organism evidence="9">
    <name type="scientific">Treponema denticola OTK</name>
    <dbReference type="NCBI Taxonomy" id="999434"/>
    <lineage>
        <taxon>Bacteria</taxon>
        <taxon>Pseudomonadati</taxon>
        <taxon>Spirochaetota</taxon>
        <taxon>Spirochaetia</taxon>
        <taxon>Spirochaetales</taxon>
        <taxon>Treponemataceae</taxon>
        <taxon>Treponema</taxon>
    </lineage>
</organism>
<dbReference type="InterPro" id="IPR000060">
    <property type="entry name" value="BCCT_transptr"/>
</dbReference>
<dbReference type="PANTHER" id="PTHR30047">
    <property type="entry name" value="HIGH-AFFINITY CHOLINE TRANSPORT PROTEIN-RELATED"/>
    <property type="match status" value="1"/>
</dbReference>
<evidence type="ECO:0000256" key="1">
    <source>
        <dbReference type="ARBA" id="ARBA00004651"/>
    </source>
</evidence>
<feature type="transmembrane region" description="Helical" evidence="8">
    <location>
        <begin position="492"/>
        <end position="512"/>
    </location>
</feature>
<gene>
    <name evidence="9" type="ORF">HMPREF9723_02334</name>
</gene>
<feature type="transmembrane region" description="Helical" evidence="8">
    <location>
        <begin position="21"/>
        <end position="43"/>
    </location>
</feature>
<feature type="transmembrane region" description="Helical" evidence="8">
    <location>
        <begin position="148"/>
        <end position="174"/>
    </location>
</feature>
<feature type="transmembrane region" description="Helical" evidence="8">
    <location>
        <begin position="364"/>
        <end position="387"/>
    </location>
</feature>
<feature type="transmembrane region" description="Helical" evidence="8">
    <location>
        <begin position="209"/>
        <end position="236"/>
    </location>
</feature>
<evidence type="ECO:0000256" key="4">
    <source>
        <dbReference type="ARBA" id="ARBA00022475"/>
    </source>
</evidence>
<reference evidence="9" key="1">
    <citation type="submission" date="2012-01" db="EMBL/GenBank/DDBJ databases">
        <title>The Genome Sequence of Treponema denticola OTK.</title>
        <authorList>
            <consortium name="The Broad Institute Genome Sequencing Platform"/>
            <person name="Earl A."/>
            <person name="Ward D."/>
            <person name="Feldgarden M."/>
            <person name="Gevers D."/>
            <person name="Blanton J.M."/>
            <person name="Fenno C.J."/>
            <person name="Baranova O.V."/>
            <person name="Mathney J."/>
            <person name="Dewhirst F.E."/>
            <person name="Izard J."/>
            <person name="Young S.K."/>
            <person name="Zeng Q."/>
            <person name="Gargeya S."/>
            <person name="Fitzgerald M."/>
            <person name="Haas B."/>
            <person name="Abouelleil A."/>
            <person name="Alvarado L."/>
            <person name="Arachchi H.M."/>
            <person name="Berlin A."/>
            <person name="Chapman S.B."/>
            <person name="Gearin G."/>
            <person name="Goldberg J."/>
            <person name="Griggs A."/>
            <person name="Gujja S."/>
            <person name="Hansen M."/>
            <person name="Heiman D."/>
            <person name="Howarth C."/>
            <person name="Larimer J."/>
            <person name="Lui A."/>
            <person name="MacDonald P.J.P."/>
            <person name="McCowen C."/>
            <person name="Montmayeur A."/>
            <person name="Murphy C."/>
            <person name="Neiman D."/>
            <person name="Pearson M."/>
            <person name="Priest M."/>
            <person name="Roberts A."/>
            <person name="Saif S."/>
            <person name="Shea T."/>
            <person name="Sisk P."/>
            <person name="Stolte C."/>
            <person name="Sykes S."/>
            <person name="Wortman J."/>
            <person name="Nusbaum C."/>
            <person name="Birren B."/>
        </authorList>
    </citation>
    <scope>NUCLEOTIDE SEQUENCE [LARGE SCALE GENOMIC DNA]</scope>
    <source>
        <strain evidence="9">OTK</strain>
    </source>
</reference>
<dbReference type="GO" id="GO:0022857">
    <property type="term" value="F:transmembrane transporter activity"/>
    <property type="evidence" value="ECO:0007669"/>
    <property type="project" value="InterPro"/>
</dbReference>
<dbReference type="AlphaFoldDB" id="A0A0F6MM21"/>
<dbReference type="RefSeq" id="WP_002693444.1">
    <property type="nucleotide sequence ID" value="NZ_CM001797.1"/>
</dbReference>
<feature type="transmembrane region" description="Helical" evidence="8">
    <location>
        <begin position="274"/>
        <end position="294"/>
    </location>
</feature>
<evidence type="ECO:0000313" key="9">
    <source>
        <dbReference type="EMBL" id="EMB19637.1"/>
    </source>
</evidence>
<evidence type="ECO:0000256" key="8">
    <source>
        <dbReference type="SAM" id="Phobius"/>
    </source>
</evidence>
<feature type="transmembrane region" description="Helical" evidence="8">
    <location>
        <begin position="242"/>
        <end position="262"/>
    </location>
</feature>
<keyword evidence="5 8" id="KW-0812">Transmembrane</keyword>
<evidence type="ECO:0000256" key="7">
    <source>
        <dbReference type="ARBA" id="ARBA00023136"/>
    </source>
</evidence>
<proteinExistence type="inferred from homology"/>
<keyword evidence="4" id="KW-1003">Cell membrane</keyword>
<dbReference type="PATRIC" id="fig|999434.4.peg.2429"/>
<evidence type="ECO:0000256" key="6">
    <source>
        <dbReference type="ARBA" id="ARBA00022989"/>
    </source>
</evidence>
<dbReference type="Pfam" id="PF02028">
    <property type="entry name" value="BCCT"/>
    <property type="match status" value="1"/>
</dbReference>
<feature type="transmembrane region" description="Helical" evidence="8">
    <location>
        <begin position="466"/>
        <end position="486"/>
    </location>
</feature>
<comment type="subcellular location">
    <subcellularLocation>
        <location evidence="1">Cell membrane</location>
        <topology evidence="1">Multi-pass membrane protein</topology>
    </subcellularLocation>
</comment>
<keyword evidence="6 8" id="KW-1133">Transmembrane helix</keyword>
<evidence type="ECO:0000256" key="3">
    <source>
        <dbReference type="ARBA" id="ARBA00022448"/>
    </source>
</evidence>
<dbReference type="HOGENOM" id="CLU_010118_6_0_12"/>
<dbReference type="Proteomes" id="UP000011701">
    <property type="component" value="Chromosome"/>
</dbReference>
<dbReference type="GO" id="GO:0005886">
    <property type="term" value="C:plasma membrane"/>
    <property type="evidence" value="ECO:0007669"/>
    <property type="project" value="UniProtKB-SubCell"/>
</dbReference>
<comment type="caution">
    <text evidence="9">The sequence shown here is derived from an EMBL/GenBank/DDBJ whole genome shotgun (WGS) entry which is preliminary data.</text>
</comment>
<name>A0A0F6MM21_TREDN</name>
<keyword evidence="7 8" id="KW-0472">Membrane</keyword>
<accession>A0A0F6MM21</accession>
<dbReference type="NCBIfam" id="TIGR00842">
    <property type="entry name" value="bcct"/>
    <property type="match status" value="1"/>
</dbReference>